<dbReference type="Gene3D" id="3.30.160.60">
    <property type="entry name" value="Classic Zinc Finger"/>
    <property type="match status" value="2"/>
</dbReference>
<feature type="compositionally biased region" description="Basic residues" evidence="1">
    <location>
        <begin position="461"/>
        <end position="476"/>
    </location>
</feature>
<reference evidence="4 5" key="1">
    <citation type="journal article" date="2018" name="Nat. Genet.">
        <title>Extensive intraspecific gene order and gene structural variations between Mo17 and other maize genomes.</title>
        <authorList>
            <person name="Sun S."/>
            <person name="Zhou Y."/>
            <person name="Chen J."/>
            <person name="Shi J."/>
            <person name="Zhao H."/>
            <person name="Zhao H."/>
            <person name="Song W."/>
            <person name="Zhang M."/>
            <person name="Cui Y."/>
            <person name="Dong X."/>
            <person name="Liu H."/>
            <person name="Ma X."/>
            <person name="Jiao Y."/>
            <person name="Wang B."/>
            <person name="Wei X."/>
            <person name="Stein J.C."/>
            <person name="Glaubitz J.C."/>
            <person name="Lu F."/>
            <person name="Yu G."/>
            <person name="Liang C."/>
            <person name="Fengler K."/>
            <person name="Li B."/>
            <person name="Rafalski A."/>
            <person name="Schnable P.S."/>
            <person name="Ware D.H."/>
            <person name="Buckler E.S."/>
            <person name="Lai J."/>
        </authorList>
    </citation>
    <scope>NUCLEOTIDE SEQUENCE [LARGE SCALE GENOMIC DNA]</scope>
    <source>
        <strain evidence="5">cv. Missouri 17</strain>
        <tissue evidence="4">Seedling</tissue>
    </source>
</reference>
<feature type="domain" description="C2H2-type" evidence="2">
    <location>
        <begin position="210"/>
        <end position="234"/>
    </location>
</feature>
<dbReference type="PANTHER" id="PTHR47487">
    <property type="entry name" value="OS06G0651300 PROTEIN-RELATED"/>
    <property type="match status" value="1"/>
</dbReference>
<feature type="compositionally biased region" description="Basic and acidic residues" evidence="1">
    <location>
        <begin position="7"/>
        <end position="21"/>
    </location>
</feature>
<dbReference type="GO" id="GO:0008270">
    <property type="term" value="F:zinc ion binding"/>
    <property type="evidence" value="ECO:0007669"/>
    <property type="project" value="InterPro"/>
</dbReference>
<accession>A0A3L6DG08</accession>
<feature type="domain" description="U1-type" evidence="3">
    <location>
        <begin position="288"/>
        <end position="321"/>
    </location>
</feature>
<evidence type="ECO:0008006" key="6">
    <source>
        <dbReference type="Google" id="ProtNLM"/>
    </source>
</evidence>
<evidence type="ECO:0000259" key="2">
    <source>
        <dbReference type="SMART" id="SM00355"/>
    </source>
</evidence>
<dbReference type="SMART" id="SM00451">
    <property type="entry name" value="ZnF_U1"/>
    <property type="match status" value="2"/>
</dbReference>
<evidence type="ECO:0000256" key="1">
    <source>
        <dbReference type="SAM" id="MobiDB-lite"/>
    </source>
</evidence>
<dbReference type="Proteomes" id="UP000251960">
    <property type="component" value="Chromosome 9"/>
</dbReference>
<dbReference type="InterPro" id="IPR003604">
    <property type="entry name" value="Matrin/U1-like-C_Znf_C2H2"/>
</dbReference>
<feature type="domain" description="U1-type" evidence="3">
    <location>
        <begin position="207"/>
        <end position="241"/>
    </location>
</feature>
<comment type="caution">
    <text evidence="4">The sequence shown here is derived from an EMBL/GenBank/DDBJ whole genome shotgun (WGS) entry which is preliminary data.</text>
</comment>
<feature type="region of interest" description="Disordered" evidence="1">
    <location>
        <begin position="333"/>
        <end position="497"/>
    </location>
</feature>
<gene>
    <name evidence="4" type="ORF">Zm00014a_006200</name>
</gene>
<dbReference type="InterPro" id="IPR013087">
    <property type="entry name" value="Znf_C2H2_type"/>
</dbReference>
<dbReference type="SMART" id="SM00355">
    <property type="entry name" value="ZnF_C2H2"/>
    <property type="match status" value="2"/>
</dbReference>
<feature type="domain" description="C2H2-type" evidence="2">
    <location>
        <begin position="291"/>
        <end position="315"/>
    </location>
</feature>
<proteinExistence type="predicted"/>
<feature type="compositionally biased region" description="Basic and acidic residues" evidence="1">
    <location>
        <begin position="333"/>
        <end position="348"/>
    </location>
</feature>
<dbReference type="InterPro" id="IPR036236">
    <property type="entry name" value="Znf_C2H2_sf"/>
</dbReference>
<evidence type="ECO:0000313" key="4">
    <source>
        <dbReference type="EMBL" id="PWZ07544.1"/>
    </source>
</evidence>
<protein>
    <recommendedName>
        <fullName evidence="6">C2H2-type domain-containing protein</fullName>
    </recommendedName>
</protein>
<name>A0A3L6DG08_MAIZE</name>
<dbReference type="SUPFAM" id="SSF57667">
    <property type="entry name" value="beta-beta-alpha zinc fingers"/>
    <property type="match status" value="2"/>
</dbReference>
<feature type="compositionally biased region" description="Basic and acidic residues" evidence="1">
    <location>
        <begin position="450"/>
        <end position="460"/>
    </location>
</feature>
<dbReference type="PANTHER" id="PTHR47487:SF8">
    <property type="entry name" value="OS08G0270900 PROTEIN"/>
    <property type="match status" value="1"/>
</dbReference>
<dbReference type="AlphaFoldDB" id="A0A3L6DG08"/>
<sequence length="497" mass="54917">MDFGFGDGDRRPRCSSPDRHFAPPRAELFHGGPPPSLFECEAAAWRERIIREEVERRLIEKEVRRDLSLARARGGFVPVPFVGPDGHIVRSPRRGTFFRPDGPFTSPMPLTPMPVGMHPNWPPLPSFGSWEGFGSRRLAGFGQPMLLNETRTRSLPPPKPMHQLQLRMVTPSESSEVFSSETKDSGVKRKAHAISATTESTKIQNAARDWSCALCQVSATSESGLNQHLEGKKHKAKLVQCGAIKVMDTNKSGLQVTTGNNNGAGPSDAPKKIHILVDGEMHQVVQKSKRVWCERCRVSCTNAGAMADHLRGKKHSLLNKVWASIKAVRRNNEAKEDSATATCERKVNESGPTGIPEDEERKEEGDTYMASEFSGDGSSEIPMETKETTDMDEEADADSHSVTPVGINKEDTDAASNATRNYPAGTKQEGTGVVMDVNKNSPPKVHQKSRKEFPLKVHQESRKRRQNKKFLSKVHQKANENLLPQCASESKTKGFGK</sequence>
<dbReference type="ExpressionAtlas" id="A0A3L6DG08">
    <property type="expression patterns" value="baseline and differential"/>
</dbReference>
<organism evidence="4 5">
    <name type="scientific">Zea mays</name>
    <name type="common">Maize</name>
    <dbReference type="NCBI Taxonomy" id="4577"/>
    <lineage>
        <taxon>Eukaryota</taxon>
        <taxon>Viridiplantae</taxon>
        <taxon>Streptophyta</taxon>
        <taxon>Embryophyta</taxon>
        <taxon>Tracheophyta</taxon>
        <taxon>Spermatophyta</taxon>
        <taxon>Magnoliopsida</taxon>
        <taxon>Liliopsida</taxon>
        <taxon>Poales</taxon>
        <taxon>Poaceae</taxon>
        <taxon>PACMAD clade</taxon>
        <taxon>Panicoideae</taxon>
        <taxon>Andropogonodae</taxon>
        <taxon>Andropogoneae</taxon>
        <taxon>Tripsacinae</taxon>
        <taxon>Zea</taxon>
    </lineage>
</organism>
<dbReference type="EMBL" id="NCVQ01000010">
    <property type="protein sequence ID" value="PWZ07544.1"/>
    <property type="molecule type" value="Genomic_DNA"/>
</dbReference>
<dbReference type="GO" id="GO:0003676">
    <property type="term" value="F:nucleic acid binding"/>
    <property type="evidence" value="ECO:0007669"/>
    <property type="project" value="InterPro"/>
</dbReference>
<feature type="region of interest" description="Disordered" evidence="1">
    <location>
        <begin position="1"/>
        <end position="28"/>
    </location>
</feature>
<dbReference type="Pfam" id="PF12874">
    <property type="entry name" value="zf-met"/>
    <property type="match status" value="2"/>
</dbReference>
<evidence type="ECO:0000259" key="3">
    <source>
        <dbReference type="SMART" id="SM00451"/>
    </source>
</evidence>
<evidence type="ECO:0000313" key="5">
    <source>
        <dbReference type="Proteomes" id="UP000251960"/>
    </source>
</evidence>